<organism evidence="7 8">
    <name type="scientific">Natrinema thermotolerans</name>
    <dbReference type="NCBI Taxonomy" id="121872"/>
    <lineage>
        <taxon>Archaea</taxon>
        <taxon>Methanobacteriati</taxon>
        <taxon>Methanobacteriota</taxon>
        <taxon>Stenosarchaea group</taxon>
        <taxon>Halobacteria</taxon>
        <taxon>Halobacteriales</taxon>
        <taxon>Natrialbaceae</taxon>
        <taxon>Natrinema</taxon>
    </lineage>
</organism>
<evidence type="ECO:0000256" key="2">
    <source>
        <dbReference type="SAM" id="Coils"/>
    </source>
</evidence>
<proteinExistence type="predicted"/>
<accession>A0AAF0PDE2</accession>
<feature type="coiled-coil region" evidence="2">
    <location>
        <begin position="625"/>
        <end position="655"/>
    </location>
</feature>
<evidence type="ECO:0000259" key="5">
    <source>
        <dbReference type="Pfam" id="PF10145"/>
    </source>
</evidence>
<feature type="domain" description="Phage tail tape measure protein" evidence="5">
    <location>
        <begin position="97"/>
        <end position="287"/>
    </location>
</feature>
<dbReference type="RefSeq" id="WP_084158211.1">
    <property type="nucleotide sequence ID" value="NZ_CP101873.1"/>
</dbReference>
<protein>
    <submittedName>
        <fullName evidence="7">Phage tail tape measure protein</fullName>
    </submittedName>
</protein>
<keyword evidence="4" id="KW-0472">Membrane</keyword>
<evidence type="ECO:0000313" key="8">
    <source>
        <dbReference type="Proteomes" id="UP001224926"/>
    </source>
</evidence>
<name>A0AAF0PDE2_9EURY</name>
<dbReference type="Proteomes" id="UP001224926">
    <property type="component" value="Chromosome"/>
</dbReference>
<feature type="region of interest" description="Disordered" evidence="3">
    <location>
        <begin position="689"/>
        <end position="726"/>
    </location>
</feature>
<dbReference type="AlphaFoldDB" id="A0AAF0PDE2"/>
<feature type="transmembrane region" description="Helical" evidence="4">
    <location>
        <begin position="458"/>
        <end position="479"/>
    </location>
</feature>
<dbReference type="EMBL" id="CP101873">
    <property type="protein sequence ID" value="WMT08444.1"/>
    <property type="molecule type" value="Genomic_DNA"/>
</dbReference>
<evidence type="ECO:0000313" key="7">
    <source>
        <dbReference type="EMBL" id="WMT08444.1"/>
    </source>
</evidence>
<dbReference type="GeneID" id="39864083"/>
<keyword evidence="8" id="KW-1185">Reference proteome</keyword>
<dbReference type="NCBIfam" id="TIGR01760">
    <property type="entry name" value="tape_meas_TP901"/>
    <property type="match status" value="1"/>
</dbReference>
<keyword evidence="2" id="KW-0175">Coiled coil</keyword>
<gene>
    <name evidence="7" type="ORF">NP511_02150</name>
    <name evidence="6" type="ORF">NP511_20865</name>
</gene>
<dbReference type="PANTHER" id="PTHR37813">
    <property type="entry name" value="FELS-2 PROPHAGE PROTEIN"/>
    <property type="match status" value="1"/>
</dbReference>
<feature type="region of interest" description="Disordered" evidence="3">
    <location>
        <begin position="307"/>
        <end position="327"/>
    </location>
</feature>
<keyword evidence="4" id="KW-0812">Transmembrane</keyword>
<dbReference type="Pfam" id="PF10145">
    <property type="entry name" value="PhageMin_Tail"/>
    <property type="match status" value="1"/>
</dbReference>
<dbReference type="EMBL" id="CP101873">
    <property type="protein sequence ID" value="WMT07812.1"/>
    <property type="molecule type" value="Genomic_DNA"/>
</dbReference>
<keyword evidence="4" id="KW-1133">Transmembrane helix</keyword>
<dbReference type="PANTHER" id="PTHR37813:SF1">
    <property type="entry name" value="FELS-2 PROPHAGE PROTEIN"/>
    <property type="match status" value="1"/>
</dbReference>
<evidence type="ECO:0000256" key="1">
    <source>
        <dbReference type="ARBA" id="ARBA00022612"/>
    </source>
</evidence>
<feature type="transmembrane region" description="Helical" evidence="4">
    <location>
        <begin position="383"/>
        <end position="408"/>
    </location>
</feature>
<dbReference type="InterPro" id="IPR010090">
    <property type="entry name" value="Phage_tape_meas"/>
</dbReference>
<sequence>MPTISTLTAVLELDKGRFESEIDSAKRDLDSFTERAASTGKSLQRAGGVMTAGITAPLTAMGALAVDTSKTFEQSMANSLAVMGDVSESMEEDLEGAARRVARETTVSASEAADAYYYLSSAGLSAAQAMEAMPTVTQFSEAAGGALNMAEATDIATNVMSAYGYEANEMGEVTDTLTAVTQNHNQTVNDMASAMSQVAPVASSLGVPLEEASTAIGMLGDQGISAEKSGTALRNILSQLSDSSSTAAKQLQEAGVQTQDAEGNMLPLAEVLEQIEESSLEASDASQIFGREAGPAAAALIQQGSDALEENADRVRESEDATSDMAEEMRSTTQGEIQQMRSNLEDVGLTIGSVLLPMLSTATSYVSGAAEWFQNLNEGQQKAIVVVGGLAAALGPLLIGVGTLLTMLPTMATGAAMASGALSGALLPSSVAASGGLSGMAASALAAQVSIMGLTAPVWAVISAIGLLLSATAIFAAAYSKNWKGIRDYTEWAIDPITDGIDWFVEKLFGISSASEKVAGAFGDFIDWVVEKINSIPKINLDSGDLGDFDTSSAKPGDKSASDVMGAEENPYEDIDYGEQGQQAGQDFGTGFQNGLELSDVTSHLDDEIASVEEELSDLHEGGVALEDQEEAAELQRRLRELKEQREEVREADDITDVDSDIAAEAVRSDLQAEEERAAYLDEVYSQIDGKEAPEAASGPSMSSEDVDEQSVEAMLAESEGSSQNTDLATKLDKIIEKHDQLRETVKTLQLIVEMDLNSREFNKIIDNRAEAKAKEVINNTGP</sequence>
<feature type="transmembrane region" description="Helical" evidence="4">
    <location>
        <begin position="420"/>
        <end position="446"/>
    </location>
</feature>
<reference evidence="7 8" key="1">
    <citation type="submission" date="2022-07" db="EMBL/GenBank/DDBJ databases">
        <title>Two temperate virus in Haloterrigena jeotgali A29.</title>
        <authorList>
            <person name="Deng X."/>
        </authorList>
    </citation>
    <scope>NUCLEOTIDE SEQUENCE [LARGE SCALE GENOMIC DNA]</scope>
    <source>
        <strain evidence="7 8">A29</strain>
    </source>
</reference>
<keyword evidence="1" id="KW-1188">Viral release from host cell</keyword>
<evidence type="ECO:0000313" key="6">
    <source>
        <dbReference type="EMBL" id="WMT07812.1"/>
    </source>
</evidence>
<evidence type="ECO:0000256" key="4">
    <source>
        <dbReference type="SAM" id="Phobius"/>
    </source>
</evidence>
<evidence type="ECO:0000256" key="3">
    <source>
        <dbReference type="SAM" id="MobiDB-lite"/>
    </source>
</evidence>